<evidence type="ECO:0000313" key="3">
    <source>
        <dbReference type="Proteomes" id="UP000295689"/>
    </source>
</evidence>
<dbReference type="Proteomes" id="UP000295689">
    <property type="component" value="Unassembled WGS sequence"/>
</dbReference>
<evidence type="ECO:0000259" key="1">
    <source>
        <dbReference type="Pfam" id="PF11181"/>
    </source>
</evidence>
<name>A0A4R2BN45_9BACI</name>
<feature type="domain" description="General stress protein 17M-like" evidence="1">
    <location>
        <begin position="5"/>
        <end position="49"/>
    </location>
</feature>
<dbReference type="InterPro" id="IPR025889">
    <property type="entry name" value="GSP17M-like_dom"/>
</dbReference>
<gene>
    <name evidence="2" type="ORF">EV146_101446</name>
</gene>
<organism evidence="2 3">
    <name type="scientific">Mesobacillus foraminis</name>
    <dbReference type="NCBI Taxonomy" id="279826"/>
    <lineage>
        <taxon>Bacteria</taxon>
        <taxon>Bacillati</taxon>
        <taxon>Bacillota</taxon>
        <taxon>Bacilli</taxon>
        <taxon>Bacillales</taxon>
        <taxon>Bacillaceae</taxon>
        <taxon>Mesobacillus</taxon>
    </lineage>
</organism>
<dbReference type="Pfam" id="PF11181">
    <property type="entry name" value="YflT"/>
    <property type="match status" value="1"/>
</dbReference>
<reference evidence="2 3" key="1">
    <citation type="journal article" date="2015" name="Stand. Genomic Sci.">
        <title>Genomic Encyclopedia of Bacterial and Archaeal Type Strains, Phase III: the genomes of soil and plant-associated and newly described type strains.</title>
        <authorList>
            <person name="Whitman W.B."/>
            <person name="Woyke T."/>
            <person name="Klenk H.P."/>
            <person name="Zhou Y."/>
            <person name="Lilburn T.G."/>
            <person name="Beck B.J."/>
            <person name="De Vos P."/>
            <person name="Vandamme P."/>
            <person name="Eisen J.A."/>
            <person name="Garrity G."/>
            <person name="Hugenholtz P."/>
            <person name="Kyrpides N.C."/>
        </authorList>
    </citation>
    <scope>NUCLEOTIDE SEQUENCE [LARGE SCALE GENOMIC DNA]</scope>
    <source>
        <strain evidence="2 3">CV53</strain>
    </source>
</reference>
<sequence>MRERVIGVYENEQLAAEAVEDLKKKGYTSEQISVIAKNTNKLSEITQEVKAID</sequence>
<dbReference type="EMBL" id="SLVV01000001">
    <property type="protein sequence ID" value="TCN28115.1"/>
    <property type="molecule type" value="Genomic_DNA"/>
</dbReference>
<evidence type="ECO:0000313" key="2">
    <source>
        <dbReference type="EMBL" id="TCN28115.1"/>
    </source>
</evidence>
<proteinExistence type="predicted"/>
<protein>
    <submittedName>
        <fullName evidence="2">Heat induced stress protein YflT</fullName>
    </submittedName>
</protein>
<accession>A0A4R2BN45</accession>
<comment type="caution">
    <text evidence="2">The sequence shown here is derived from an EMBL/GenBank/DDBJ whole genome shotgun (WGS) entry which is preliminary data.</text>
</comment>
<keyword evidence="3" id="KW-1185">Reference proteome</keyword>
<dbReference type="RefSeq" id="WP_132001316.1">
    <property type="nucleotide sequence ID" value="NZ_JABUHM010000006.1"/>
</dbReference>
<dbReference type="AlphaFoldDB" id="A0A4R2BN45"/>